<dbReference type="AlphaFoldDB" id="A0A5N6DC35"/>
<dbReference type="SUPFAM" id="SSF51445">
    <property type="entry name" value="(Trans)glycosidases"/>
    <property type="match status" value="1"/>
</dbReference>
<dbReference type="PANTHER" id="PTHR10357">
    <property type="entry name" value="ALPHA-AMYLASE FAMILY MEMBER"/>
    <property type="match status" value="1"/>
</dbReference>
<dbReference type="GO" id="GO:0016052">
    <property type="term" value="P:carbohydrate catabolic process"/>
    <property type="evidence" value="ECO:0007669"/>
    <property type="project" value="InterPro"/>
</dbReference>
<dbReference type="InterPro" id="IPR006047">
    <property type="entry name" value="GH13_cat_dom"/>
</dbReference>
<dbReference type="Gene3D" id="2.60.40.1180">
    <property type="entry name" value="Golgi alpha-mannosidase II"/>
    <property type="match status" value="1"/>
</dbReference>
<name>A0A5N6DC35_ASPPA</name>
<dbReference type="Pfam" id="PF09260">
    <property type="entry name" value="A_amylase_dom_C"/>
    <property type="match status" value="1"/>
</dbReference>
<evidence type="ECO:0000256" key="6">
    <source>
        <dbReference type="ARBA" id="ARBA00022801"/>
    </source>
</evidence>
<dbReference type="EC" id="3.2.1.1" evidence="4"/>
<dbReference type="SUPFAM" id="SSF51011">
    <property type="entry name" value="Glycosyl hydrolase domain"/>
    <property type="match status" value="1"/>
</dbReference>
<dbReference type="Gene3D" id="3.20.20.80">
    <property type="entry name" value="Glycosidases"/>
    <property type="match status" value="3"/>
</dbReference>
<keyword evidence="9" id="KW-0325">Glycoprotein</keyword>
<dbReference type="Pfam" id="PF00128">
    <property type="entry name" value="Alpha-amylase"/>
    <property type="match status" value="1"/>
</dbReference>
<evidence type="ECO:0000256" key="9">
    <source>
        <dbReference type="ARBA" id="ARBA00023180"/>
    </source>
</evidence>
<evidence type="ECO:0000256" key="8">
    <source>
        <dbReference type="ARBA" id="ARBA00023157"/>
    </source>
</evidence>
<accession>A0A5N6DC35</accession>
<keyword evidence="14" id="KW-1185">Reference proteome</keyword>
<organism evidence="13 14">
    <name type="scientific">Aspergillus parasiticus</name>
    <dbReference type="NCBI Taxonomy" id="5067"/>
    <lineage>
        <taxon>Eukaryota</taxon>
        <taxon>Fungi</taxon>
        <taxon>Dikarya</taxon>
        <taxon>Ascomycota</taxon>
        <taxon>Pezizomycotina</taxon>
        <taxon>Eurotiomycetes</taxon>
        <taxon>Eurotiomycetidae</taxon>
        <taxon>Eurotiales</taxon>
        <taxon>Aspergillaceae</taxon>
        <taxon>Aspergillus</taxon>
        <taxon>Aspergillus subgen. Circumdati</taxon>
    </lineage>
</organism>
<keyword evidence="10" id="KW-0119">Carbohydrate metabolism</keyword>
<feature type="domain" description="Glycosyl hydrolase family 13 catalytic" evidence="12">
    <location>
        <begin position="92"/>
        <end position="375"/>
    </location>
</feature>
<dbReference type="OMA" id="QRCWTGD"/>
<proteinExistence type="inferred from homology"/>
<evidence type="ECO:0000256" key="5">
    <source>
        <dbReference type="ARBA" id="ARBA00022723"/>
    </source>
</evidence>
<protein>
    <recommendedName>
        <fullName evidence="4">alpha-amylase</fullName>
        <ecNumber evidence="4">3.2.1.1</ecNumber>
    </recommendedName>
</protein>
<evidence type="ECO:0000256" key="4">
    <source>
        <dbReference type="ARBA" id="ARBA00012595"/>
    </source>
</evidence>
<dbReference type="VEuPathDB" id="FungiDB:BDV34DRAFT_236734"/>
<keyword evidence="7" id="KW-0106">Calcium</keyword>
<reference evidence="13 14" key="1">
    <citation type="submission" date="2019-04" db="EMBL/GenBank/DDBJ databases">
        <title>Fungal friends and foes A comparative genomics study of 23 Aspergillus species from section Flavi.</title>
        <authorList>
            <consortium name="DOE Joint Genome Institute"/>
            <person name="Kjaerbolling I."/>
            <person name="Vesth T.C."/>
            <person name="Frisvad J.C."/>
            <person name="Nybo J.L."/>
            <person name="Theobald S."/>
            <person name="Kildgaard S."/>
            <person name="Petersen T.I."/>
            <person name="Kuo A."/>
            <person name="Sato A."/>
            <person name="Lyhne E.K."/>
            <person name="Kogle M.E."/>
            <person name="Wiebenga A."/>
            <person name="Kun R.S."/>
            <person name="Lubbers R.J."/>
            <person name="Makela M.R."/>
            <person name="Barry K."/>
            <person name="Chovatia M."/>
            <person name="Clum A."/>
            <person name="Daum C."/>
            <person name="Haridas S."/>
            <person name="He G."/>
            <person name="LaButti K."/>
            <person name="Lipzen A."/>
            <person name="Mondo S."/>
            <person name="Pangilinan J."/>
            <person name="Riley R."/>
            <person name="Salamov A."/>
            <person name="Simmons B.A."/>
            <person name="Magnuson J.K."/>
            <person name="Henrissat B."/>
            <person name="Mortensen U.H."/>
            <person name="Larsen T.O."/>
            <person name="De vries R.P."/>
            <person name="Grigoriev I.V."/>
            <person name="Machida M."/>
            <person name="Baker S.E."/>
            <person name="Andersen M.R."/>
        </authorList>
    </citation>
    <scope>NUCLEOTIDE SEQUENCE [LARGE SCALE GENOMIC DNA]</scope>
    <source>
        <strain evidence="13 14">CBS 117618</strain>
    </source>
</reference>
<evidence type="ECO:0000259" key="12">
    <source>
        <dbReference type="SMART" id="SM00642"/>
    </source>
</evidence>
<dbReference type="GO" id="GO:0004556">
    <property type="term" value="F:alpha-amylase activity"/>
    <property type="evidence" value="ECO:0007669"/>
    <property type="project" value="UniProtKB-EC"/>
</dbReference>
<comment type="cofactor">
    <cofactor evidence="2">
        <name>Ca(2+)</name>
        <dbReference type="ChEBI" id="CHEBI:29108"/>
    </cofactor>
</comment>
<gene>
    <name evidence="13" type="ORF">BDV34DRAFT_236734</name>
</gene>
<dbReference type="PANTHER" id="PTHR10357:SF218">
    <property type="entry name" value="ALPHA-AMYLASE"/>
    <property type="match status" value="1"/>
</dbReference>
<sequence>MIPFSPKATRFQSPHITIFLPWNEIFKVDHGLCVTSSSPTYCRQPSTTSQHLSKIASARKLTHRICAVFALTLLLPAMVTDTKAWKSRSIYQAMTDRFVRTDGSTIHACNTTAGLYCGGTWRGMIDHAYHGYWVQDMYALNPHFGSREDLLDLSKALHGRGMFLMMDTVINNVAYITNGTSPEDDSVPLPDLKTEDKVVQTMSEKWIKETMSTYSIDGLRLDAAKHVTPEFLPLFQKATGDSFVTGEVFDKSVQSICGYQDHLTSVPNYPIYFSILDAFTRGNTNPYRINFKKNMNLAKNQHFSGNHDPDNCEALWLSNYDTNAPLYKLITTLNASANTHPRGSSEMAFRKGREGCQVVMVLSTQGTNSSAYTARVINGYQPSHIIIDVLTCDKYKVKEWGEIRLPMDKGEPRVLFPTDLMYGSRLGVYERANVSSEDFGKRPSDDSVSGGVSCWEAGRMMRSVLGSLGLIFLFNFIL</sequence>
<evidence type="ECO:0000256" key="3">
    <source>
        <dbReference type="ARBA" id="ARBA00008061"/>
    </source>
</evidence>
<dbReference type="InterPro" id="IPR015340">
    <property type="entry name" value="A_amylase_C_dom"/>
</dbReference>
<dbReference type="SMART" id="SM00642">
    <property type="entry name" value="Aamy"/>
    <property type="match status" value="1"/>
</dbReference>
<dbReference type="InterPro" id="IPR013780">
    <property type="entry name" value="Glyco_hydro_b"/>
</dbReference>
<evidence type="ECO:0000256" key="11">
    <source>
        <dbReference type="ARBA" id="ARBA00023295"/>
    </source>
</evidence>
<dbReference type="EMBL" id="ML734999">
    <property type="protein sequence ID" value="KAB8202802.1"/>
    <property type="molecule type" value="Genomic_DNA"/>
</dbReference>
<evidence type="ECO:0000256" key="2">
    <source>
        <dbReference type="ARBA" id="ARBA00001913"/>
    </source>
</evidence>
<comment type="similarity">
    <text evidence="3">Belongs to the glycosyl hydrolase 13 family.</text>
</comment>
<evidence type="ECO:0000256" key="7">
    <source>
        <dbReference type="ARBA" id="ARBA00022837"/>
    </source>
</evidence>
<keyword evidence="11" id="KW-0326">Glycosidase</keyword>
<dbReference type="GO" id="GO:0005509">
    <property type="term" value="F:calcium ion binding"/>
    <property type="evidence" value="ECO:0007669"/>
    <property type="project" value="InterPro"/>
</dbReference>
<keyword evidence="6 13" id="KW-0378">Hydrolase</keyword>
<evidence type="ECO:0000256" key="1">
    <source>
        <dbReference type="ARBA" id="ARBA00000548"/>
    </source>
</evidence>
<dbReference type="Proteomes" id="UP000326532">
    <property type="component" value="Unassembled WGS sequence"/>
</dbReference>
<comment type="catalytic activity">
    <reaction evidence="1">
        <text>Endohydrolysis of (1-&gt;4)-alpha-D-glucosidic linkages in polysaccharides containing three or more (1-&gt;4)-alpha-linked D-glucose units.</text>
        <dbReference type="EC" id="3.2.1.1"/>
    </reaction>
</comment>
<keyword evidence="8" id="KW-1015">Disulfide bond</keyword>
<evidence type="ECO:0000313" key="13">
    <source>
        <dbReference type="EMBL" id="KAB8202802.1"/>
    </source>
</evidence>
<evidence type="ECO:0000313" key="14">
    <source>
        <dbReference type="Proteomes" id="UP000326532"/>
    </source>
</evidence>
<dbReference type="InterPro" id="IPR017853">
    <property type="entry name" value="GH"/>
</dbReference>
<evidence type="ECO:0000256" key="10">
    <source>
        <dbReference type="ARBA" id="ARBA00023277"/>
    </source>
</evidence>
<keyword evidence="5" id="KW-0479">Metal-binding</keyword>